<organism evidence="2 3">
    <name type="scientific">Patiriisocius marinistellae</name>
    <dbReference type="NCBI Taxonomy" id="2494560"/>
    <lineage>
        <taxon>Bacteria</taxon>
        <taxon>Pseudomonadati</taxon>
        <taxon>Bacteroidota</taxon>
        <taxon>Flavobacteriia</taxon>
        <taxon>Flavobacteriales</taxon>
        <taxon>Flavobacteriaceae</taxon>
        <taxon>Patiriisocius</taxon>
    </lineage>
</organism>
<gene>
    <name evidence="2" type="ORF">ULMS_06990</name>
</gene>
<dbReference type="InterPro" id="IPR013783">
    <property type="entry name" value="Ig-like_fold"/>
</dbReference>
<keyword evidence="1" id="KW-0732">Signal</keyword>
<name>A0A5J4FZN9_9FLAO</name>
<dbReference type="Proteomes" id="UP000326994">
    <property type="component" value="Unassembled WGS sequence"/>
</dbReference>
<dbReference type="SUPFAM" id="SSF49373">
    <property type="entry name" value="Invasin/intimin cell-adhesion fragments"/>
    <property type="match status" value="1"/>
</dbReference>
<accession>A0A5J4FZN9</accession>
<dbReference type="OrthoDB" id="1137526at2"/>
<feature type="signal peptide" evidence="1">
    <location>
        <begin position="1"/>
        <end position="21"/>
    </location>
</feature>
<dbReference type="AlphaFoldDB" id="A0A5J4FZN9"/>
<comment type="caution">
    <text evidence="2">The sequence shown here is derived from an EMBL/GenBank/DDBJ whole genome shotgun (WGS) entry which is preliminary data.</text>
</comment>
<sequence>MKSIYTLLFFLSAILTGLAQAPINYKAIINDANGNPIENQVVFVRFSINNNTGIQYIETHAPTTNANGLIVLNIGSGGSNFNTYSDVDWSVSNMLKVEVNSGNGYVDLGTSAFNAVPYAITALNTAFVKSGDNAIKQIGNVGVGTDDPQEQLHINDADNAGILITTDNLNDSSSIRLENGLSTNSSFNHYKIENNNDDFIIAKKGTFTNNTYINALKINQNLGFEFTGTMKLNSGASISEFSSGFIAVENSDTKIPTQAAVKSYVDQAIVIALNNPPEPIEKTLHIPFTAFEYQIVNNNSSLNAAYNEDGVLLRSELIAPLLLSAGATITSIKFYLRDNQGGSNIYISLREKSFLDAVTPIEVYQTQPSRNQPDVFIDTTTTNITIDANSYYYFDVKYSNGPSVDMAIIGAEITYTE</sequence>
<evidence type="ECO:0000256" key="1">
    <source>
        <dbReference type="SAM" id="SignalP"/>
    </source>
</evidence>
<feature type="chain" id="PRO_5023902291" evidence="1">
    <location>
        <begin position="22"/>
        <end position="417"/>
    </location>
</feature>
<protein>
    <submittedName>
        <fullName evidence="2">Uncharacterized protein</fullName>
    </submittedName>
</protein>
<dbReference type="InterPro" id="IPR008964">
    <property type="entry name" value="Invasin/intimin_cell_adhesion"/>
</dbReference>
<evidence type="ECO:0000313" key="3">
    <source>
        <dbReference type="Proteomes" id="UP000326994"/>
    </source>
</evidence>
<reference evidence="2 3" key="1">
    <citation type="submission" date="2019-08" db="EMBL/GenBank/DDBJ databases">
        <title>Ulvibacter marinistellae sp. nov., isolated from a starfish, Patiria pectinifera.</title>
        <authorList>
            <person name="Kawano K."/>
            <person name="Ushijima N."/>
            <person name="Kihara M."/>
            <person name="Itoh H."/>
        </authorList>
    </citation>
    <scope>NUCLEOTIDE SEQUENCE [LARGE SCALE GENOMIC DNA]</scope>
    <source>
        <strain evidence="2 3">KK4</strain>
    </source>
</reference>
<dbReference type="RefSeq" id="WP_151893120.1">
    <property type="nucleotide sequence ID" value="NZ_BKCF01000001.1"/>
</dbReference>
<evidence type="ECO:0000313" key="2">
    <source>
        <dbReference type="EMBL" id="GEQ85191.1"/>
    </source>
</evidence>
<dbReference type="EMBL" id="BKCF01000001">
    <property type="protein sequence ID" value="GEQ85191.1"/>
    <property type="molecule type" value="Genomic_DNA"/>
</dbReference>
<dbReference type="Gene3D" id="2.60.40.10">
    <property type="entry name" value="Immunoglobulins"/>
    <property type="match status" value="1"/>
</dbReference>
<keyword evidence="3" id="KW-1185">Reference proteome</keyword>
<proteinExistence type="predicted"/>